<accession>A0A0G1YJB2</accession>
<dbReference type="STRING" id="1618665.UY55_C0002G0125"/>
<dbReference type="Proteomes" id="UP000034224">
    <property type="component" value="Unassembled WGS sequence"/>
</dbReference>
<dbReference type="PROSITE" id="PS51707">
    <property type="entry name" value="CYTH"/>
    <property type="match status" value="1"/>
</dbReference>
<dbReference type="AlphaFoldDB" id="A0A0G1YJB2"/>
<dbReference type="SUPFAM" id="SSF55154">
    <property type="entry name" value="CYTH-like phosphatases"/>
    <property type="match status" value="1"/>
</dbReference>
<comment type="caution">
    <text evidence="2">The sequence shown here is derived from an EMBL/GenBank/DDBJ whole genome shotgun (WGS) entry which is preliminary data.</text>
</comment>
<dbReference type="PANTHER" id="PTHR21028:SF2">
    <property type="entry name" value="CYTH DOMAIN-CONTAINING PROTEIN"/>
    <property type="match status" value="1"/>
</dbReference>
<gene>
    <name evidence="2" type="ORF">UY55_C0002G0125</name>
</gene>
<evidence type="ECO:0000313" key="2">
    <source>
        <dbReference type="EMBL" id="KKW15067.1"/>
    </source>
</evidence>
<feature type="domain" description="CYTH" evidence="1">
    <location>
        <begin position="4"/>
        <end position="183"/>
    </location>
</feature>
<protein>
    <recommendedName>
        <fullName evidence="1">CYTH domain-containing protein</fullName>
    </recommendedName>
</protein>
<evidence type="ECO:0000313" key="3">
    <source>
        <dbReference type="Proteomes" id="UP000034224"/>
    </source>
</evidence>
<dbReference type="NCBIfam" id="TIGR00318">
    <property type="entry name" value="cyaB"/>
    <property type="match status" value="1"/>
</dbReference>
<name>A0A0G1YJB2_9BACT</name>
<dbReference type="Gene3D" id="2.40.320.10">
    <property type="entry name" value="Hypothetical Protein Pfu-838710-001"/>
    <property type="match status" value="1"/>
</dbReference>
<dbReference type="PANTHER" id="PTHR21028">
    <property type="entry name" value="SI:CH211-156B7.4"/>
    <property type="match status" value="1"/>
</dbReference>
<dbReference type="InterPro" id="IPR008173">
    <property type="entry name" value="Adenylyl_cyclase_CyaB"/>
</dbReference>
<dbReference type="InterPro" id="IPR033469">
    <property type="entry name" value="CYTH-like_dom_sf"/>
</dbReference>
<dbReference type="EMBL" id="LCQK01000002">
    <property type="protein sequence ID" value="KKW15067.1"/>
    <property type="molecule type" value="Genomic_DNA"/>
</dbReference>
<dbReference type="Pfam" id="PF01928">
    <property type="entry name" value="CYTH"/>
    <property type="match status" value="1"/>
</dbReference>
<organism evidence="2 3">
    <name type="scientific">Candidatus Jorgensenbacteria bacterium GW2011_GWB1_50_10</name>
    <dbReference type="NCBI Taxonomy" id="1618665"/>
    <lineage>
        <taxon>Bacteria</taxon>
        <taxon>Candidatus Joergenseniibacteriota</taxon>
    </lineage>
</organism>
<dbReference type="CDD" id="cd07890">
    <property type="entry name" value="CYTH-like_AC_IV-like"/>
    <property type="match status" value="1"/>
</dbReference>
<reference evidence="2 3" key="1">
    <citation type="journal article" date="2015" name="Nature">
        <title>rRNA introns, odd ribosomes, and small enigmatic genomes across a large radiation of phyla.</title>
        <authorList>
            <person name="Brown C.T."/>
            <person name="Hug L.A."/>
            <person name="Thomas B.C."/>
            <person name="Sharon I."/>
            <person name="Castelle C.J."/>
            <person name="Singh A."/>
            <person name="Wilkins M.J."/>
            <person name="Williams K.H."/>
            <person name="Banfield J.F."/>
        </authorList>
    </citation>
    <scope>NUCLEOTIDE SEQUENCE [LARGE SCALE GENOMIC DNA]</scope>
</reference>
<proteinExistence type="predicted"/>
<dbReference type="InterPro" id="IPR023577">
    <property type="entry name" value="CYTH_domain"/>
</dbReference>
<evidence type="ECO:0000259" key="1">
    <source>
        <dbReference type="PROSITE" id="PS51707"/>
    </source>
</evidence>
<sequence>MNKETEIELQAKLKHSKPLLDFLEREAQFESENHQVDEYFTPAHRNFLSPRPIEEWFRLRDSNGKYSVNYKRWHFDKEGRGLYADEFETKIESIDTMRKILENLNFKPVTVVDKKRKIWRYRDYEIAMDSVKNLGDFVEIEYYGDRHHADHKEIMNEMIAFLKNLGCGTLEVNHAGYPALLLGRGERIDKI</sequence>